<evidence type="ECO:0000256" key="1">
    <source>
        <dbReference type="SAM" id="Phobius"/>
    </source>
</evidence>
<reference evidence="2" key="1">
    <citation type="submission" date="2023-06" db="EMBL/GenBank/DDBJ databases">
        <authorList>
            <person name="Kurt Z."/>
        </authorList>
    </citation>
    <scope>NUCLEOTIDE SEQUENCE</scope>
</reference>
<evidence type="ECO:0000313" key="2">
    <source>
        <dbReference type="EMBL" id="CAI9941193.1"/>
    </source>
</evidence>
<keyword evidence="4" id="KW-1185">Reference proteome</keyword>
<keyword evidence="1" id="KW-1133">Transmembrane helix</keyword>
<keyword evidence="1" id="KW-0472">Membrane</keyword>
<dbReference type="EMBL" id="CAXDID020000075">
    <property type="protein sequence ID" value="CAL6016155.1"/>
    <property type="molecule type" value="Genomic_DNA"/>
</dbReference>
<sequence length="201" mass="22818">MMKSYPDRFLTKRLNAETYFNIVILFIYIISLQCYQHKGDRTKEPKQQHFSVVAERQRDSNYDDDFDHAFQLVHSPLVPVVLLGFFELDLVVPKVFLQFLVTLDAVAHVPDDSDPGVNGFVQYVLSACNSLNYFFAHSACVASSDDTPCFVAVVSKFQALQQIQVFHELTEVLRSKAVSSIGGIQAVDSRNGLFRDLLYKL</sequence>
<evidence type="ECO:0000313" key="4">
    <source>
        <dbReference type="Proteomes" id="UP001642409"/>
    </source>
</evidence>
<keyword evidence="1" id="KW-0812">Transmembrane</keyword>
<accession>A0AA86PPU7</accession>
<reference evidence="3 4" key="2">
    <citation type="submission" date="2024-07" db="EMBL/GenBank/DDBJ databases">
        <authorList>
            <person name="Akdeniz Z."/>
        </authorList>
    </citation>
    <scope>NUCLEOTIDE SEQUENCE [LARGE SCALE GENOMIC DNA]</scope>
</reference>
<protein>
    <submittedName>
        <fullName evidence="3">Hypothetical_protein</fullName>
    </submittedName>
</protein>
<dbReference type="Proteomes" id="UP001642409">
    <property type="component" value="Unassembled WGS sequence"/>
</dbReference>
<organism evidence="2">
    <name type="scientific">Hexamita inflata</name>
    <dbReference type="NCBI Taxonomy" id="28002"/>
    <lineage>
        <taxon>Eukaryota</taxon>
        <taxon>Metamonada</taxon>
        <taxon>Diplomonadida</taxon>
        <taxon>Hexamitidae</taxon>
        <taxon>Hexamitinae</taxon>
        <taxon>Hexamita</taxon>
    </lineage>
</organism>
<gene>
    <name evidence="3" type="ORF">HINF_LOCUS25374</name>
    <name evidence="2" type="ORF">HINF_LOCUS28838</name>
</gene>
<feature type="transmembrane region" description="Helical" evidence="1">
    <location>
        <begin position="18"/>
        <end position="35"/>
    </location>
</feature>
<name>A0AA86PPU7_9EUKA</name>
<dbReference type="EMBL" id="CATOUU010000687">
    <property type="protein sequence ID" value="CAI9941193.1"/>
    <property type="molecule type" value="Genomic_DNA"/>
</dbReference>
<dbReference type="AlphaFoldDB" id="A0AA86PPU7"/>
<evidence type="ECO:0000313" key="3">
    <source>
        <dbReference type="EMBL" id="CAL6016155.1"/>
    </source>
</evidence>
<comment type="caution">
    <text evidence="2">The sequence shown here is derived from an EMBL/GenBank/DDBJ whole genome shotgun (WGS) entry which is preliminary data.</text>
</comment>
<proteinExistence type="predicted"/>